<dbReference type="PANTHER" id="PTHR44591">
    <property type="entry name" value="STRESS RESPONSE REGULATOR PROTEIN 1"/>
    <property type="match status" value="1"/>
</dbReference>
<dbReference type="Gene3D" id="3.40.50.2300">
    <property type="match status" value="1"/>
</dbReference>
<accession>A0A327JY29</accession>
<dbReference type="AlphaFoldDB" id="A0A327JY29"/>
<evidence type="ECO:0000313" key="7">
    <source>
        <dbReference type="Proteomes" id="UP000438991"/>
    </source>
</evidence>
<keyword evidence="1 2" id="KW-0597">Phosphoprotein</keyword>
<evidence type="ECO:0000313" key="6">
    <source>
        <dbReference type="Proteomes" id="UP000289200"/>
    </source>
</evidence>
<evidence type="ECO:0000259" key="3">
    <source>
        <dbReference type="PROSITE" id="PS50110"/>
    </source>
</evidence>
<evidence type="ECO:0000256" key="1">
    <source>
        <dbReference type="ARBA" id="ARBA00022553"/>
    </source>
</evidence>
<dbReference type="GO" id="GO:0000160">
    <property type="term" value="P:phosphorelay signal transduction system"/>
    <property type="evidence" value="ECO:0007669"/>
    <property type="project" value="InterPro"/>
</dbReference>
<dbReference type="InterPro" id="IPR011006">
    <property type="entry name" value="CheY-like_superfamily"/>
</dbReference>
<dbReference type="Proteomes" id="UP000438991">
    <property type="component" value="Unassembled WGS sequence"/>
</dbReference>
<dbReference type="PROSITE" id="PS50110">
    <property type="entry name" value="RESPONSE_REGULATORY"/>
    <property type="match status" value="1"/>
</dbReference>
<dbReference type="OrthoDB" id="9802155at2"/>
<dbReference type="Proteomes" id="UP000289200">
    <property type="component" value="Unassembled WGS sequence"/>
</dbReference>
<reference evidence="5" key="2">
    <citation type="submission" date="2018-10" db="EMBL/GenBank/DDBJ databases">
        <authorList>
            <person name="Peiro R."/>
            <person name="Begona"/>
            <person name="Cbmso G."/>
            <person name="Lopez M."/>
            <person name="Gonzalez S."/>
            <person name="Sacristan E."/>
            <person name="Castillo E."/>
        </authorList>
    </citation>
    <scope>NUCLEOTIDE SEQUENCE</scope>
    <source>
        <strain evidence="5">Rhod_genome</strain>
    </source>
</reference>
<dbReference type="InterPro" id="IPR001789">
    <property type="entry name" value="Sig_transdc_resp-reg_receiver"/>
</dbReference>
<organism evidence="4 7">
    <name type="scientific">Rhodoplanes serenus</name>
    <dbReference type="NCBI Taxonomy" id="200615"/>
    <lineage>
        <taxon>Bacteria</taxon>
        <taxon>Pseudomonadati</taxon>
        <taxon>Pseudomonadota</taxon>
        <taxon>Alphaproteobacteria</taxon>
        <taxon>Hyphomicrobiales</taxon>
        <taxon>Nitrobacteraceae</taxon>
        <taxon>Rhodoplanes</taxon>
    </lineage>
</organism>
<dbReference type="SMART" id="SM00448">
    <property type="entry name" value="REC"/>
    <property type="match status" value="1"/>
</dbReference>
<dbReference type="SUPFAM" id="SSF52172">
    <property type="entry name" value="CheY-like"/>
    <property type="match status" value="1"/>
</dbReference>
<dbReference type="PANTHER" id="PTHR44591:SF21">
    <property type="entry name" value="TWO-COMPONENT RESPONSE REGULATOR"/>
    <property type="match status" value="1"/>
</dbReference>
<gene>
    <name evidence="5" type="primary">cpdR_1</name>
    <name evidence="4" type="ORF">GJ689_11470</name>
    <name evidence="5" type="ORF">RHODGE_RHODGE_03714</name>
</gene>
<dbReference type="EMBL" id="UWOC01000171">
    <property type="protein sequence ID" value="VCU10515.1"/>
    <property type="molecule type" value="Genomic_DNA"/>
</dbReference>
<evidence type="ECO:0000256" key="2">
    <source>
        <dbReference type="PROSITE-ProRule" id="PRU00169"/>
    </source>
</evidence>
<keyword evidence="6" id="KW-1185">Reference proteome</keyword>
<dbReference type="RefSeq" id="WP_111387814.1">
    <property type="nucleotide sequence ID" value="NZ_NPEW01000257.1"/>
</dbReference>
<feature type="modified residue" description="4-aspartylphosphate" evidence="2">
    <location>
        <position position="54"/>
    </location>
</feature>
<reference evidence="6" key="1">
    <citation type="submission" date="2018-10" db="EMBL/GenBank/DDBJ databases">
        <authorList>
            <person name="Peiro R."/>
            <person name="Begona"/>
            <person name="Cbmso G."/>
            <person name="Lopez M."/>
            <person name="Gonzalez S."/>
            <person name="Sacristan E."/>
            <person name="Castillo E."/>
        </authorList>
    </citation>
    <scope>NUCLEOTIDE SEQUENCE [LARGE SCALE GENOMIC DNA]</scope>
</reference>
<name>A0A327JY29_9BRAD</name>
<feature type="domain" description="Response regulatory" evidence="3">
    <location>
        <begin position="3"/>
        <end position="119"/>
    </location>
</feature>
<protein>
    <submittedName>
        <fullName evidence="4 5">Response regulator</fullName>
    </submittedName>
</protein>
<reference evidence="4 7" key="3">
    <citation type="submission" date="2019-11" db="EMBL/GenBank/DDBJ databases">
        <title>Whole-genome sequence of Rhodoplanes serenus DSM 18633, type strain.</title>
        <authorList>
            <person name="Kyndt J.A."/>
            <person name="Meyer T.E."/>
        </authorList>
    </citation>
    <scope>NUCLEOTIDE SEQUENCE [LARGE SCALE GENOMIC DNA]</scope>
    <source>
        <strain evidence="4 7">DSM 18633</strain>
    </source>
</reference>
<dbReference type="Pfam" id="PF00072">
    <property type="entry name" value="Response_reg"/>
    <property type="match status" value="1"/>
</dbReference>
<evidence type="ECO:0000313" key="4">
    <source>
        <dbReference type="EMBL" id="MTW16824.1"/>
    </source>
</evidence>
<evidence type="ECO:0000313" key="5">
    <source>
        <dbReference type="EMBL" id="VCU10515.1"/>
    </source>
</evidence>
<sequence length="131" mass="14128">MARILIAEDEETLRTLIVRGLSQDGHTVVAAADGAEALDVLVQQQGRFDLLLTDIRMPLMDGIALALAVARDYPDVIILLMTAYADQRERAHGLEALIHDVISKPFTLAELRVAVDEALAAGGKEAASDRP</sequence>
<dbReference type="InterPro" id="IPR050595">
    <property type="entry name" value="Bact_response_regulator"/>
</dbReference>
<dbReference type="CDD" id="cd17546">
    <property type="entry name" value="REC_hyHK_CKI1_RcsC-like"/>
    <property type="match status" value="1"/>
</dbReference>
<proteinExistence type="predicted"/>
<comment type="caution">
    <text evidence="4">The sequence shown here is derived from an EMBL/GenBank/DDBJ whole genome shotgun (WGS) entry which is preliminary data.</text>
</comment>
<dbReference type="EMBL" id="WNKV01000007">
    <property type="protein sequence ID" value="MTW16824.1"/>
    <property type="molecule type" value="Genomic_DNA"/>
</dbReference>